<feature type="binding site" evidence="4">
    <location>
        <position position="9"/>
    </location>
    <ligand>
        <name>a divalent metal cation</name>
        <dbReference type="ChEBI" id="CHEBI:60240"/>
        <label>1</label>
    </ligand>
</feature>
<feature type="binding site" evidence="4">
    <location>
        <position position="93"/>
    </location>
    <ligand>
        <name>a divalent metal cation</name>
        <dbReference type="ChEBI" id="CHEBI:60240"/>
        <label>1</label>
    </ligand>
</feature>
<dbReference type="CDD" id="cd01310">
    <property type="entry name" value="TatD_DNAse"/>
    <property type="match status" value="1"/>
</dbReference>
<evidence type="ECO:0000256" key="1">
    <source>
        <dbReference type="ARBA" id="ARBA00009275"/>
    </source>
</evidence>
<dbReference type="AlphaFoldDB" id="A0A7R6PN06"/>
<dbReference type="Pfam" id="PF01026">
    <property type="entry name" value="TatD_DNase"/>
    <property type="match status" value="1"/>
</dbReference>
<dbReference type="GO" id="GO:0046872">
    <property type="term" value="F:metal ion binding"/>
    <property type="evidence" value="ECO:0007669"/>
    <property type="project" value="UniProtKB-KW"/>
</dbReference>
<keyword evidence="2 4" id="KW-0479">Metal-binding</keyword>
<dbReference type="Gene3D" id="3.20.20.140">
    <property type="entry name" value="Metal-dependent hydrolases"/>
    <property type="match status" value="1"/>
</dbReference>
<dbReference type="GO" id="GO:0016788">
    <property type="term" value="F:hydrolase activity, acting on ester bonds"/>
    <property type="evidence" value="ECO:0007669"/>
    <property type="project" value="InterPro"/>
</dbReference>
<keyword evidence="6" id="KW-1185">Reference proteome</keyword>
<keyword evidence="3" id="KW-0378">Hydrolase</keyword>
<evidence type="ECO:0000313" key="6">
    <source>
        <dbReference type="Proteomes" id="UP000595564"/>
    </source>
</evidence>
<dbReference type="EMBL" id="AP017470">
    <property type="protein sequence ID" value="BBB33082.1"/>
    <property type="molecule type" value="Genomic_DNA"/>
</dbReference>
<sequence>MEFIDSHCHLAMDSFNDDRNEVIERFFEEGGISLLSVSTNIDEFYLNKELCEKYSGIYTSLGWHPHDAKIFGKNEEDFLKNVAEKRLITAIGEIGLDFYYDNSPREEQIRAFEIQLKIAKKFNLPVIIHTRDADKETASILKKHKGIKGVIHCFTSGEDFFNTAVQLDFYISFSGIITFPKAEELRQLVKKTPIDRVFFETDSPYLSPVPYRGKRNEPLRVKYTIEKAAEIKGMNVENLSNIANQNFFNLFGKNSF</sequence>
<comment type="similarity">
    <text evidence="1">Belongs to the metallo-dependent hydrolases superfamily. TatD-type hydrolase family.</text>
</comment>
<reference evidence="5 6" key="1">
    <citation type="journal article" date="2012" name="Extremophiles">
        <title>Thermotomaculum hydrothermale gen. nov., sp. nov., a novel heterotrophic thermophile within the phylum Acidobacteria from a deep-sea hydrothermal vent chimney in the Southern Okinawa Trough.</title>
        <authorList>
            <person name="Izumi H."/>
            <person name="Nunoura T."/>
            <person name="Miyazaki M."/>
            <person name="Mino S."/>
            <person name="Toki T."/>
            <person name="Takai K."/>
            <person name="Sako Y."/>
            <person name="Sawabe T."/>
            <person name="Nakagawa S."/>
        </authorList>
    </citation>
    <scope>NUCLEOTIDE SEQUENCE [LARGE SCALE GENOMIC DNA]</scope>
    <source>
        <strain evidence="5 6">AC55</strain>
    </source>
</reference>
<evidence type="ECO:0000256" key="2">
    <source>
        <dbReference type="ARBA" id="ARBA00022723"/>
    </source>
</evidence>
<dbReference type="PIRSF" id="PIRSF005902">
    <property type="entry name" value="DNase_TatD"/>
    <property type="match status" value="1"/>
</dbReference>
<dbReference type="InterPro" id="IPR015991">
    <property type="entry name" value="TatD/YcfH-like"/>
</dbReference>
<dbReference type="GO" id="GO:0004536">
    <property type="term" value="F:DNA nuclease activity"/>
    <property type="evidence" value="ECO:0007669"/>
    <property type="project" value="InterPro"/>
</dbReference>
<name>A0A7R6PN06_9BACT</name>
<feature type="binding site" evidence="4">
    <location>
        <position position="7"/>
    </location>
    <ligand>
        <name>a divalent metal cation</name>
        <dbReference type="ChEBI" id="CHEBI:60240"/>
        <label>1</label>
    </ligand>
</feature>
<dbReference type="PANTHER" id="PTHR46124">
    <property type="entry name" value="D-AMINOACYL-TRNA DEACYLASE"/>
    <property type="match status" value="1"/>
</dbReference>
<protein>
    <submittedName>
        <fullName evidence="5">TatD DNase family protein</fullName>
    </submittedName>
</protein>
<dbReference type="SUPFAM" id="SSF51556">
    <property type="entry name" value="Metallo-dependent hydrolases"/>
    <property type="match status" value="1"/>
</dbReference>
<dbReference type="FunFam" id="3.20.20.140:FF:000005">
    <property type="entry name" value="TatD family hydrolase"/>
    <property type="match status" value="1"/>
</dbReference>
<dbReference type="PANTHER" id="PTHR46124:SF2">
    <property type="entry name" value="D-AMINOACYL-TRNA DEACYLASE"/>
    <property type="match status" value="1"/>
</dbReference>
<dbReference type="NCBIfam" id="TIGR00010">
    <property type="entry name" value="YchF/TatD family DNA exonuclease"/>
    <property type="match status" value="1"/>
</dbReference>
<feature type="binding site" evidence="4">
    <location>
        <position position="129"/>
    </location>
    <ligand>
        <name>a divalent metal cation</name>
        <dbReference type="ChEBI" id="CHEBI:60240"/>
        <label>2</label>
    </ligand>
</feature>
<evidence type="ECO:0000256" key="3">
    <source>
        <dbReference type="ARBA" id="ARBA00022801"/>
    </source>
</evidence>
<proteinExistence type="inferred from homology"/>
<dbReference type="InterPro" id="IPR001130">
    <property type="entry name" value="TatD-like"/>
</dbReference>
<evidence type="ECO:0000313" key="5">
    <source>
        <dbReference type="EMBL" id="BBB33082.1"/>
    </source>
</evidence>
<dbReference type="Proteomes" id="UP000595564">
    <property type="component" value="Chromosome"/>
</dbReference>
<dbReference type="KEGG" id="thyd:TTHT_1593"/>
<accession>A0A7R6PN06</accession>
<gene>
    <name evidence="5" type="ORF">TTHT_1593</name>
</gene>
<dbReference type="RefSeq" id="WP_201327381.1">
    <property type="nucleotide sequence ID" value="NZ_AP017470.1"/>
</dbReference>
<evidence type="ECO:0000256" key="4">
    <source>
        <dbReference type="PIRSR" id="PIRSR005902-1"/>
    </source>
</evidence>
<organism evidence="5 6">
    <name type="scientific">Thermotomaculum hydrothermale</name>
    <dbReference type="NCBI Taxonomy" id="981385"/>
    <lineage>
        <taxon>Bacteria</taxon>
        <taxon>Pseudomonadati</taxon>
        <taxon>Acidobacteriota</taxon>
        <taxon>Holophagae</taxon>
        <taxon>Thermotomaculales</taxon>
        <taxon>Thermotomaculaceae</taxon>
        <taxon>Thermotomaculum</taxon>
    </lineage>
</organism>
<dbReference type="InterPro" id="IPR032466">
    <property type="entry name" value="Metal_Hydrolase"/>
</dbReference>
<feature type="binding site" evidence="4">
    <location>
        <position position="202"/>
    </location>
    <ligand>
        <name>a divalent metal cation</name>
        <dbReference type="ChEBI" id="CHEBI:60240"/>
        <label>1</label>
    </ligand>
</feature>
<feature type="binding site" evidence="4">
    <location>
        <position position="152"/>
    </location>
    <ligand>
        <name>a divalent metal cation</name>
        <dbReference type="ChEBI" id="CHEBI:60240"/>
        <label>2</label>
    </ligand>
</feature>